<dbReference type="PANTHER" id="PTHR12566">
    <property type="entry name" value="CYTOPLASMIC POLYADENYLATION ELEMENT BINDING PROTEIN CPEB"/>
    <property type="match status" value="1"/>
</dbReference>
<dbReference type="Pfam" id="PF16367">
    <property type="entry name" value="RRM_7"/>
    <property type="match status" value="1"/>
</dbReference>
<feature type="domain" description="RRM" evidence="3">
    <location>
        <begin position="274"/>
        <end position="343"/>
    </location>
</feature>
<dbReference type="GO" id="GO:0043022">
    <property type="term" value="F:ribosome binding"/>
    <property type="evidence" value="ECO:0007669"/>
    <property type="project" value="TreeGrafter"/>
</dbReference>
<dbReference type="PANTHER" id="PTHR12566:SF9">
    <property type="entry name" value="CYTOPLASMIC POLYADENYLATION ELEMENT-BINDING PROTEIN 1"/>
    <property type="match status" value="1"/>
</dbReference>
<feature type="region of interest" description="Disordered" evidence="2">
    <location>
        <begin position="1"/>
        <end position="33"/>
    </location>
</feature>
<evidence type="ECO:0000313" key="5">
    <source>
        <dbReference type="Proteomes" id="UP000663852"/>
    </source>
</evidence>
<dbReference type="GO" id="GO:0005634">
    <property type="term" value="C:nucleus"/>
    <property type="evidence" value="ECO:0007669"/>
    <property type="project" value="TreeGrafter"/>
</dbReference>
<feature type="compositionally biased region" description="Polar residues" evidence="2">
    <location>
        <begin position="140"/>
        <end position="164"/>
    </location>
</feature>
<organism evidence="4 5">
    <name type="scientific">Adineta ricciae</name>
    <name type="common">Rotifer</name>
    <dbReference type="NCBI Taxonomy" id="249248"/>
    <lineage>
        <taxon>Eukaryota</taxon>
        <taxon>Metazoa</taxon>
        <taxon>Spiralia</taxon>
        <taxon>Gnathifera</taxon>
        <taxon>Rotifera</taxon>
        <taxon>Eurotatoria</taxon>
        <taxon>Bdelloidea</taxon>
        <taxon>Adinetida</taxon>
        <taxon>Adinetidae</taxon>
        <taxon>Adineta</taxon>
    </lineage>
</organism>
<dbReference type="GO" id="GO:0008135">
    <property type="term" value="F:translation factor activity, RNA binding"/>
    <property type="evidence" value="ECO:0007669"/>
    <property type="project" value="TreeGrafter"/>
</dbReference>
<dbReference type="OrthoDB" id="10033548at2759"/>
<dbReference type="InterPro" id="IPR038446">
    <property type="entry name" value="CEBP_ZZ_sf"/>
</dbReference>
<comment type="caution">
    <text evidence="4">The sequence shown here is derived from an EMBL/GenBank/DDBJ whole genome shotgun (WGS) entry which is preliminary data.</text>
</comment>
<gene>
    <name evidence="4" type="ORF">EDS130_LOCUS28859</name>
</gene>
<evidence type="ECO:0000259" key="3">
    <source>
        <dbReference type="SMART" id="SM00360"/>
    </source>
</evidence>
<dbReference type="InterPro" id="IPR034819">
    <property type="entry name" value="CPEB"/>
</dbReference>
<dbReference type="GO" id="GO:0000900">
    <property type="term" value="F:mRNA regulatory element binding translation repressor activity"/>
    <property type="evidence" value="ECO:0007669"/>
    <property type="project" value="TreeGrafter"/>
</dbReference>
<dbReference type="GO" id="GO:2000766">
    <property type="term" value="P:negative regulation of cytoplasmic translation"/>
    <property type="evidence" value="ECO:0007669"/>
    <property type="project" value="TreeGrafter"/>
</dbReference>
<sequence>MDDQLKTTSTSPDSIFSEFSSHDSGINTATAPPMSTMSVLSPLRSSITLANMSNVANSLDDHHFFRENYSSRRTADVSWWQSDVESLNFQLNEQLSPPPSYLITDFRTNQNVASSSITDVLVSPMSHMSTSSSTMSFSSIGNQPPTNQRSFRPTMKNSTSSVTVPTKNIHSMSSAQYLLPLPTPLSSRQTLASVDNIPSILTDNDLQRVPPSFRPISSSATFGNGPLLQSQPQPQVIHTANRSNPMPSWRGYLPMRFEPMTMDQYQINTHFSQKVFLGGIPPELTEAELLLVLRKFGKCNIKWPKNDGLSHNMPGFCHVVFRESRSVCELLKHCTRQQRSTVDYFLHIHMSLTSSTLTTTTTTTAAGGQSSSSSGVSLRPNRLKPIQVVPWNMKDNVFVVQQENIAALDPSYKDWSRTIFVSPLHGKMTAFSLATIMANVFGSVSMAQINTDKYGYPTGTGTVLFCDSHSYMRAVAAGAIDIKCDCFHKLLDIDPFLRENEPCAFCPSVADLFCRNFHCLRSYCKQCWINRHGSKPLADHQPATRRQQPLPQI</sequence>
<dbReference type="Pfam" id="PF16366">
    <property type="entry name" value="CEBP_ZZ"/>
    <property type="match status" value="1"/>
</dbReference>
<dbReference type="GO" id="GO:0003730">
    <property type="term" value="F:mRNA 3'-UTR binding"/>
    <property type="evidence" value="ECO:0007669"/>
    <property type="project" value="InterPro"/>
</dbReference>
<evidence type="ECO:0000256" key="2">
    <source>
        <dbReference type="SAM" id="MobiDB-lite"/>
    </source>
</evidence>
<dbReference type="Gene3D" id="3.30.70.330">
    <property type="match status" value="2"/>
</dbReference>
<evidence type="ECO:0000256" key="1">
    <source>
        <dbReference type="ARBA" id="ARBA00022884"/>
    </source>
</evidence>
<dbReference type="GO" id="GO:0005737">
    <property type="term" value="C:cytoplasm"/>
    <property type="evidence" value="ECO:0007669"/>
    <property type="project" value="TreeGrafter"/>
</dbReference>
<protein>
    <recommendedName>
        <fullName evidence="3">RRM domain-containing protein</fullName>
    </recommendedName>
</protein>
<dbReference type="InterPro" id="IPR032296">
    <property type="entry name" value="CEBP_ZZ"/>
</dbReference>
<dbReference type="SMART" id="SM00360">
    <property type="entry name" value="RRM"/>
    <property type="match status" value="2"/>
</dbReference>
<reference evidence="4" key="1">
    <citation type="submission" date="2021-02" db="EMBL/GenBank/DDBJ databases">
        <authorList>
            <person name="Nowell W R."/>
        </authorList>
    </citation>
    <scope>NUCLEOTIDE SEQUENCE</scope>
</reference>
<name>A0A815BHN1_ADIRI</name>
<feature type="region of interest" description="Disordered" evidence="2">
    <location>
        <begin position="132"/>
        <end position="164"/>
    </location>
</feature>
<dbReference type="InterPro" id="IPR035979">
    <property type="entry name" value="RBD_domain_sf"/>
</dbReference>
<dbReference type="GO" id="GO:0045202">
    <property type="term" value="C:synapse"/>
    <property type="evidence" value="ECO:0007669"/>
    <property type="project" value="TreeGrafter"/>
</dbReference>
<dbReference type="Proteomes" id="UP000663852">
    <property type="component" value="Unassembled WGS sequence"/>
</dbReference>
<dbReference type="Gene3D" id="4.10.640.40">
    <property type="entry name" value="Cytoplasmic polyadenylation element-binding protein, ZZ domain"/>
    <property type="match status" value="1"/>
</dbReference>
<dbReference type="AlphaFoldDB" id="A0A815BHN1"/>
<dbReference type="SUPFAM" id="SSF54928">
    <property type="entry name" value="RNA-binding domain, RBD"/>
    <property type="match status" value="1"/>
</dbReference>
<feature type="domain" description="RRM" evidence="3">
    <location>
        <begin position="418"/>
        <end position="494"/>
    </location>
</feature>
<dbReference type="GO" id="GO:0043005">
    <property type="term" value="C:neuron projection"/>
    <property type="evidence" value="ECO:0007669"/>
    <property type="project" value="TreeGrafter"/>
</dbReference>
<proteinExistence type="predicted"/>
<accession>A0A815BHN1</accession>
<evidence type="ECO:0000313" key="4">
    <source>
        <dbReference type="EMBL" id="CAF1267672.1"/>
    </source>
</evidence>
<dbReference type="InterPro" id="IPR000504">
    <property type="entry name" value="RRM_dom"/>
</dbReference>
<dbReference type="EMBL" id="CAJNOJ010000190">
    <property type="protein sequence ID" value="CAF1267672.1"/>
    <property type="molecule type" value="Genomic_DNA"/>
</dbReference>
<dbReference type="InterPro" id="IPR012677">
    <property type="entry name" value="Nucleotide-bd_a/b_plait_sf"/>
</dbReference>
<keyword evidence="1" id="KW-0694">RNA-binding</keyword>